<dbReference type="OrthoDB" id="74764at2759"/>
<dbReference type="GO" id="GO:0030248">
    <property type="term" value="F:cellulose binding"/>
    <property type="evidence" value="ECO:0007669"/>
    <property type="project" value="InterPro"/>
</dbReference>
<dbReference type="GO" id="GO:0005975">
    <property type="term" value="P:carbohydrate metabolic process"/>
    <property type="evidence" value="ECO:0007669"/>
    <property type="project" value="InterPro"/>
</dbReference>
<dbReference type="EMBL" id="ML210295">
    <property type="protein sequence ID" value="TFK20585.1"/>
    <property type="molecule type" value="Genomic_DNA"/>
</dbReference>
<keyword evidence="1" id="KW-0732">Signal</keyword>
<keyword evidence="4" id="KW-1185">Reference proteome</keyword>
<evidence type="ECO:0000313" key="4">
    <source>
        <dbReference type="Proteomes" id="UP000307440"/>
    </source>
</evidence>
<dbReference type="AlphaFoldDB" id="A0A5C3KKV9"/>
<dbReference type="SUPFAM" id="SSF57180">
    <property type="entry name" value="Cellulose-binding domain"/>
    <property type="match status" value="1"/>
</dbReference>
<dbReference type="STRING" id="230819.A0A5C3KKV9"/>
<reference evidence="3 4" key="1">
    <citation type="journal article" date="2019" name="Nat. Ecol. Evol.">
        <title>Megaphylogeny resolves global patterns of mushroom evolution.</title>
        <authorList>
            <person name="Varga T."/>
            <person name="Krizsan K."/>
            <person name="Foldi C."/>
            <person name="Dima B."/>
            <person name="Sanchez-Garcia M."/>
            <person name="Sanchez-Ramirez S."/>
            <person name="Szollosi G.J."/>
            <person name="Szarkandi J.G."/>
            <person name="Papp V."/>
            <person name="Albert L."/>
            <person name="Andreopoulos W."/>
            <person name="Angelini C."/>
            <person name="Antonin V."/>
            <person name="Barry K.W."/>
            <person name="Bougher N.L."/>
            <person name="Buchanan P."/>
            <person name="Buyck B."/>
            <person name="Bense V."/>
            <person name="Catcheside P."/>
            <person name="Chovatia M."/>
            <person name="Cooper J."/>
            <person name="Damon W."/>
            <person name="Desjardin D."/>
            <person name="Finy P."/>
            <person name="Geml J."/>
            <person name="Haridas S."/>
            <person name="Hughes K."/>
            <person name="Justo A."/>
            <person name="Karasinski D."/>
            <person name="Kautmanova I."/>
            <person name="Kiss B."/>
            <person name="Kocsube S."/>
            <person name="Kotiranta H."/>
            <person name="LaButti K.M."/>
            <person name="Lechner B.E."/>
            <person name="Liimatainen K."/>
            <person name="Lipzen A."/>
            <person name="Lukacs Z."/>
            <person name="Mihaltcheva S."/>
            <person name="Morgado L.N."/>
            <person name="Niskanen T."/>
            <person name="Noordeloos M.E."/>
            <person name="Ohm R.A."/>
            <person name="Ortiz-Santana B."/>
            <person name="Ovrebo C."/>
            <person name="Racz N."/>
            <person name="Riley R."/>
            <person name="Savchenko A."/>
            <person name="Shiryaev A."/>
            <person name="Soop K."/>
            <person name="Spirin V."/>
            <person name="Szebenyi C."/>
            <person name="Tomsovsky M."/>
            <person name="Tulloss R.E."/>
            <person name="Uehling J."/>
            <person name="Grigoriev I.V."/>
            <person name="Vagvolgyi C."/>
            <person name="Papp T."/>
            <person name="Martin F.M."/>
            <person name="Miettinen O."/>
            <person name="Hibbett D.S."/>
            <person name="Nagy L.G."/>
        </authorList>
    </citation>
    <scope>NUCLEOTIDE SEQUENCE [LARGE SCALE GENOMIC DNA]</scope>
    <source>
        <strain evidence="3 4">CBS 121175</strain>
    </source>
</reference>
<dbReference type="Pfam" id="PF00734">
    <property type="entry name" value="CBM_1"/>
    <property type="match status" value="1"/>
</dbReference>
<dbReference type="InterPro" id="IPR035971">
    <property type="entry name" value="CBD_sf"/>
</dbReference>
<evidence type="ECO:0000256" key="1">
    <source>
        <dbReference type="ARBA" id="ARBA00022729"/>
    </source>
</evidence>
<sequence>MDNCFDLLGLPDSCTQLTQQPDADMSKCVQPTRINERVEGVLFPELPGSDPIQTGPDQATMIRDCKTLSTTGFGNPVTPVSPISTVVILSHPLNPAHPLLTRFGQCGGQGWSGPTQCVAPLCLPGHQPVVLSVLFTVA</sequence>
<dbReference type="InterPro" id="IPR000254">
    <property type="entry name" value="CBD"/>
</dbReference>
<name>A0A5C3KKV9_COPMA</name>
<organism evidence="3 4">
    <name type="scientific">Coprinopsis marcescibilis</name>
    <name type="common">Agaric fungus</name>
    <name type="synonym">Psathyrella marcescibilis</name>
    <dbReference type="NCBI Taxonomy" id="230819"/>
    <lineage>
        <taxon>Eukaryota</taxon>
        <taxon>Fungi</taxon>
        <taxon>Dikarya</taxon>
        <taxon>Basidiomycota</taxon>
        <taxon>Agaricomycotina</taxon>
        <taxon>Agaricomycetes</taxon>
        <taxon>Agaricomycetidae</taxon>
        <taxon>Agaricales</taxon>
        <taxon>Agaricineae</taxon>
        <taxon>Psathyrellaceae</taxon>
        <taxon>Coprinopsis</taxon>
    </lineage>
</organism>
<dbReference type="GO" id="GO:0005576">
    <property type="term" value="C:extracellular region"/>
    <property type="evidence" value="ECO:0007669"/>
    <property type="project" value="InterPro"/>
</dbReference>
<feature type="domain" description="CBM1" evidence="2">
    <location>
        <begin position="103"/>
        <end position="120"/>
    </location>
</feature>
<protein>
    <recommendedName>
        <fullName evidence="2">CBM1 domain-containing protein</fullName>
    </recommendedName>
</protein>
<dbReference type="Proteomes" id="UP000307440">
    <property type="component" value="Unassembled WGS sequence"/>
</dbReference>
<gene>
    <name evidence="3" type="ORF">FA15DRAFT_707989</name>
</gene>
<evidence type="ECO:0000313" key="3">
    <source>
        <dbReference type="EMBL" id="TFK20585.1"/>
    </source>
</evidence>
<proteinExistence type="predicted"/>
<evidence type="ECO:0000259" key="2">
    <source>
        <dbReference type="Pfam" id="PF00734"/>
    </source>
</evidence>
<accession>A0A5C3KKV9</accession>